<keyword evidence="2" id="KW-0472">Membrane</keyword>
<evidence type="ECO:0000313" key="4">
    <source>
        <dbReference type="EMBL" id="QDT01322.1"/>
    </source>
</evidence>
<dbReference type="CDD" id="cd07341">
    <property type="entry name" value="M56_BlaR1_MecR1_like"/>
    <property type="match status" value="1"/>
</dbReference>
<evidence type="ECO:0000256" key="1">
    <source>
        <dbReference type="SAM" id="Coils"/>
    </source>
</evidence>
<sequence length="1040" mass="113975">MNATDWLTSDFATRLCLTLAHSLWQIALLAALACLITRLVCKASQQYLVCVAALVVGFALLPVTFALLPATYAVIAIPAQLPQRAGVELHAESAHSAIETELGSQGELVFDDGLSIANKSEIFAENVAPQNPTADARRLGIWERYTPALLVLYFVGVSAMLLRLARGFWHTSKLARSGGTVRDGELFRYLQQLSEKWHVRVAPVLKQVDDVLVPKVVGLLRPTILLPAGALTGLTQPELEMILAHELAHVRRADMWVNLLQRIAEAVLFFNPALWFLSRRISTLREYCCDELACEAVEGKTSPPQVQYAQALLRVVELAQRKSSADQVATLAASGRSPSELRRRLARLFDEPIREPLPLGRGGMWTLLAVVALVLAGPLVWAERGGELASEIQDSEKSLAAHASTTRRLPNGLEVEILAIGTHGEKPQRWWDGRGMSLKDVPFRVEGGSVSSSEKQLQRELVFRITNMPKDASWRTESEQIGAKASCEVMSTGKELPRGYLGQVFLVKKDDRGFDLRIGIASGEWKTVAIDDGLGSAAGLSDSKGVVFAAASTRDDKTIVVTSDNFLDSECRVLAIDQAGKQHKSVRATWRVAGTVKQSEWSFAGLKPEEITRLEFQTRPFQWVEFENLPAEPRAEEGAAKPQAEIVAPELGQAEKRLRELRRAVEIAETSLQDAEKVMQAEEKELLSNPVEVGNLSEAQQPWYEATKRWESAGVELFKAKLALMRAGGKTDIIIGDQLGIAEGEAAKPQAAGKVLDKGPMSLVEATKIFNNETAEDRRTLFDPPIPDLTVEQLRASLTKVAAQERAEGNSWIAEKLQMMVEQDKILDGYQLGTGGGSNQDERGVLRKQIVPMLLMPVPAIVDESRWAAYPIESLQLLYTRDGKSSKSYGDVPVAVLQNQSGPVALPATKPQAADDASQDAKLAPLRELVTEYEKLLEEIKHLYETGAHGGSVEKLIQAKYALATARVDLAEAEGKFKEALKQQQAAVQAAEELVAAVQAQYDAGLAMLEQRIEAVKLRSEAKVNLQEIEAKAKVRKLKG</sequence>
<keyword evidence="1" id="KW-0175">Coiled coil</keyword>
<dbReference type="InterPro" id="IPR052173">
    <property type="entry name" value="Beta-lactam_resp_regulator"/>
</dbReference>
<keyword evidence="5" id="KW-1185">Reference proteome</keyword>
<feature type="transmembrane region" description="Helical" evidence="2">
    <location>
        <begin position="23"/>
        <end position="41"/>
    </location>
</feature>
<evidence type="ECO:0000313" key="5">
    <source>
        <dbReference type="Proteomes" id="UP000319852"/>
    </source>
</evidence>
<dbReference type="RefSeq" id="WP_145063427.1">
    <property type="nucleotide sequence ID" value="NZ_CP036263.1"/>
</dbReference>
<dbReference type="OrthoDB" id="279966at2"/>
<reference evidence="4 5" key="1">
    <citation type="submission" date="2019-02" db="EMBL/GenBank/DDBJ databases">
        <title>Deep-cultivation of Planctomycetes and their phenomic and genomic characterization uncovers novel biology.</title>
        <authorList>
            <person name="Wiegand S."/>
            <person name="Jogler M."/>
            <person name="Boedeker C."/>
            <person name="Pinto D."/>
            <person name="Vollmers J."/>
            <person name="Rivas-Marin E."/>
            <person name="Kohn T."/>
            <person name="Peeters S.H."/>
            <person name="Heuer A."/>
            <person name="Rast P."/>
            <person name="Oberbeckmann S."/>
            <person name="Bunk B."/>
            <person name="Jeske O."/>
            <person name="Meyerdierks A."/>
            <person name="Storesund J.E."/>
            <person name="Kallscheuer N."/>
            <person name="Luecker S."/>
            <person name="Lage O.M."/>
            <person name="Pohl T."/>
            <person name="Merkel B.J."/>
            <person name="Hornburger P."/>
            <person name="Mueller R.-W."/>
            <person name="Bruemmer F."/>
            <person name="Labrenz M."/>
            <person name="Spormann A.M."/>
            <person name="Op den Camp H."/>
            <person name="Overmann J."/>
            <person name="Amann R."/>
            <person name="Jetten M.S.M."/>
            <person name="Mascher T."/>
            <person name="Medema M.H."/>
            <person name="Devos D.P."/>
            <person name="Kaster A.-K."/>
            <person name="Ovreas L."/>
            <person name="Rohde M."/>
            <person name="Galperin M.Y."/>
            <person name="Jogler C."/>
        </authorList>
    </citation>
    <scope>NUCLEOTIDE SEQUENCE [LARGE SCALE GENOMIC DNA]</scope>
    <source>
        <strain evidence="4 5">HG15A2</strain>
    </source>
</reference>
<keyword evidence="2" id="KW-0812">Transmembrane</keyword>
<feature type="coiled-coil region" evidence="1">
    <location>
        <begin position="926"/>
        <end position="1001"/>
    </location>
</feature>
<dbReference type="AlphaFoldDB" id="A0A517N2G5"/>
<evidence type="ECO:0000256" key="2">
    <source>
        <dbReference type="SAM" id="Phobius"/>
    </source>
</evidence>
<feature type="coiled-coil region" evidence="1">
    <location>
        <begin position="651"/>
        <end position="685"/>
    </location>
</feature>
<accession>A0A517N2G5</accession>
<dbReference type="Proteomes" id="UP000319852">
    <property type="component" value="Chromosome"/>
</dbReference>
<dbReference type="EMBL" id="CP036263">
    <property type="protein sequence ID" value="QDT01322.1"/>
    <property type="molecule type" value="Genomic_DNA"/>
</dbReference>
<proteinExistence type="predicted"/>
<dbReference type="InterPro" id="IPR008756">
    <property type="entry name" value="Peptidase_M56"/>
</dbReference>
<evidence type="ECO:0000259" key="3">
    <source>
        <dbReference type="Pfam" id="PF05569"/>
    </source>
</evidence>
<gene>
    <name evidence="4" type="primary">blaR1_1</name>
    <name evidence="4" type="ORF">HG15A2_46640</name>
</gene>
<keyword evidence="2" id="KW-1133">Transmembrane helix</keyword>
<name>A0A517N2G5_9BACT</name>
<protein>
    <submittedName>
        <fullName evidence="4">Regulatory protein BlaR1</fullName>
    </submittedName>
</protein>
<dbReference type="Gene3D" id="3.30.2010.10">
    <property type="entry name" value="Metalloproteases ('zincins'), catalytic domain"/>
    <property type="match status" value="1"/>
</dbReference>
<dbReference type="KEGG" id="amob:HG15A2_46640"/>
<dbReference type="Pfam" id="PF05569">
    <property type="entry name" value="Peptidase_M56"/>
    <property type="match status" value="1"/>
</dbReference>
<dbReference type="PANTHER" id="PTHR34978:SF3">
    <property type="entry name" value="SLR0241 PROTEIN"/>
    <property type="match status" value="1"/>
</dbReference>
<feature type="transmembrane region" description="Helical" evidence="2">
    <location>
        <begin position="48"/>
        <end position="75"/>
    </location>
</feature>
<feature type="domain" description="Peptidase M56" evidence="3">
    <location>
        <begin position="128"/>
        <end position="346"/>
    </location>
</feature>
<dbReference type="PANTHER" id="PTHR34978">
    <property type="entry name" value="POSSIBLE SENSOR-TRANSDUCER PROTEIN BLAR"/>
    <property type="match status" value="1"/>
</dbReference>
<organism evidence="4 5">
    <name type="scientific">Adhaeretor mobilis</name>
    <dbReference type="NCBI Taxonomy" id="1930276"/>
    <lineage>
        <taxon>Bacteria</taxon>
        <taxon>Pseudomonadati</taxon>
        <taxon>Planctomycetota</taxon>
        <taxon>Planctomycetia</taxon>
        <taxon>Pirellulales</taxon>
        <taxon>Lacipirellulaceae</taxon>
        <taxon>Adhaeretor</taxon>
    </lineage>
</organism>